<dbReference type="AlphaFoldDB" id="A0A060ZGC6"/>
<evidence type="ECO:0000313" key="3">
    <source>
        <dbReference type="EMBL" id="MBP2062806.1"/>
    </source>
</evidence>
<dbReference type="EMBL" id="JAGGLR010000009">
    <property type="protein sequence ID" value="MBP2062806.1"/>
    <property type="molecule type" value="Genomic_DNA"/>
</dbReference>
<gene>
    <name evidence="3" type="ORF">J2Z30_003825</name>
    <name evidence="2" type="ORF">SIRAN1819</name>
</gene>
<reference evidence="3 4" key="2">
    <citation type="submission" date="2021-03" db="EMBL/GenBank/DDBJ databases">
        <title>Genomic Encyclopedia of Type Strains, Phase IV (KMG-IV): sequencing the most valuable type-strain genomes for metagenomic binning, comparative biology and taxonomic classification.</title>
        <authorList>
            <person name="Goeker M."/>
        </authorList>
    </citation>
    <scope>NUCLEOTIDE SEQUENCE [LARGE SCALE GENOMIC DNA]</scope>
    <source>
        <strain evidence="3 4">DSM 41954</strain>
    </source>
</reference>
<dbReference type="PANTHER" id="PTHR36222">
    <property type="entry name" value="SERINE PROTEASE INHIBITOR RV3364C"/>
    <property type="match status" value="1"/>
</dbReference>
<evidence type="ECO:0000313" key="2">
    <source>
        <dbReference type="EMBL" id="CDR04760.1"/>
    </source>
</evidence>
<dbReference type="HOGENOM" id="CLU_094585_0_1_11"/>
<proteinExistence type="predicted"/>
<dbReference type="InterPro" id="IPR004942">
    <property type="entry name" value="Roadblock/LAMTOR2_dom"/>
</dbReference>
<dbReference type="PANTHER" id="PTHR36222:SF1">
    <property type="entry name" value="SERINE PROTEASE INHIBITOR RV3364C"/>
    <property type="match status" value="1"/>
</dbReference>
<keyword evidence="4" id="KW-1185">Reference proteome</keyword>
<reference evidence="2" key="1">
    <citation type="submission" date="2014-05" db="EMBL/GenBank/DDBJ databases">
        <authorList>
            <person name="Horn Fabian"/>
        </authorList>
    </citation>
    <scope>NUCLEOTIDE SEQUENCE</scope>
</reference>
<protein>
    <submittedName>
        <fullName evidence="3">Regulator of Ras-like GTPase activity (Roadblock/LC7/MglB family)</fullName>
    </submittedName>
    <submittedName>
        <fullName evidence="2">Roadblock/LC7 family protein</fullName>
    </submittedName>
</protein>
<evidence type="ECO:0000259" key="1">
    <source>
        <dbReference type="SMART" id="SM00960"/>
    </source>
</evidence>
<dbReference type="Pfam" id="PF03259">
    <property type="entry name" value="Robl_LC7"/>
    <property type="match status" value="1"/>
</dbReference>
<dbReference type="SMART" id="SM00960">
    <property type="entry name" value="Robl_LC7"/>
    <property type="match status" value="1"/>
</dbReference>
<accession>A0A060ZGC6</accession>
<dbReference type="InterPro" id="IPR053141">
    <property type="entry name" value="Mycobact_SerProt_Inhib_Rv3364c"/>
</dbReference>
<dbReference type="Gene3D" id="3.30.450.30">
    <property type="entry name" value="Dynein light chain 2a, cytoplasmic"/>
    <property type="match status" value="1"/>
</dbReference>
<dbReference type="Proteomes" id="UP000756710">
    <property type="component" value="Unassembled WGS sequence"/>
</dbReference>
<evidence type="ECO:0000313" key="4">
    <source>
        <dbReference type="Proteomes" id="UP000756710"/>
    </source>
</evidence>
<name>A0A060ZGC6_9ACTN</name>
<feature type="domain" description="Roadblock/LAMTOR2" evidence="1">
    <location>
        <begin position="13"/>
        <end position="103"/>
    </location>
</feature>
<sequence length="149" mass="15735">MTSPQLREVSQFGWLVTNFTERVPNVACAVVVSADGLLLTASDGLAADRAEQVATIAAGAVSLIQGAAQCLDTGDVRSSVIQMELGNMLLMSIKDGSCLVVLAAPDCEIGQVAYEMTVLVDQVGEMLTPELRAELQELNLRAVKRTAAQ</sequence>
<dbReference type="SUPFAM" id="SSF103196">
    <property type="entry name" value="Roadblock/LC7 domain"/>
    <property type="match status" value="1"/>
</dbReference>
<dbReference type="EMBL" id="LK022848">
    <property type="protein sequence ID" value="CDR04760.1"/>
    <property type="molecule type" value="Genomic_DNA"/>
</dbReference>
<dbReference type="RefSeq" id="WP_044568294.1">
    <property type="nucleotide sequence ID" value="NZ_BAABDR010000025.1"/>
</dbReference>
<organism evidence="2">
    <name type="scientific">Streptomyces iranensis</name>
    <dbReference type="NCBI Taxonomy" id="576784"/>
    <lineage>
        <taxon>Bacteria</taxon>
        <taxon>Bacillati</taxon>
        <taxon>Actinomycetota</taxon>
        <taxon>Actinomycetes</taxon>
        <taxon>Kitasatosporales</taxon>
        <taxon>Streptomycetaceae</taxon>
        <taxon>Streptomyces</taxon>
        <taxon>Streptomyces violaceusniger group</taxon>
    </lineage>
</organism>